<gene>
    <name evidence="1" type="ORF">AAG747_13835</name>
</gene>
<organism evidence="1 2">
    <name type="scientific">Rapidithrix thailandica</name>
    <dbReference type="NCBI Taxonomy" id="413964"/>
    <lineage>
        <taxon>Bacteria</taxon>
        <taxon>Pseudomonadati</taxon>
        <taxon>Bacteroidota</taxon>
        <taxon>Cytophagia</taxon>
        <taxon>Cytophagales</taxon>
        <taxon>Flammeovirgaceae</taxon>
        <taxon>Rapidithrix</taxon>
    </lineage>
</organism>
<comment type="caution">
    <text evidence="1">The sequence shown here is derived from an EMBL/GenBank/DDBJ whole genome shotgun (WGS) entry which is preliminary data.</text>
</comment>
<keyword evidence="2" id="KW-1185">Reference proteome</keyword>
<dbReference type="InterPro" id="IPR019587">
    <property type="entry name" value="Polyketide_cyclase/dehydratase"/>
</dbReference>
<dbReference type="AlphaFoldDB" id="A0AAW9RW26"/>
<accession>A0AAW9RW26</accession>
<name>A0AAW9RW26_9BACT</name>
<dbReference type="SUPFAM" id="SSF55961">
    <property type="entry name" value="Bet v1-like"/>
    <property type="match status" value="1"/>
</dbReference>
<evidence type="ECO:0000313" key="1">
    <source>
        <dbReference type="EMBL" id="MEN7548999.1"/>
    </source>
</evidence>
<dbReference type="InterPro" id="IPR023393">
    <property type="entry name" value="START-like_dom_sf"/>
</dbReference>
<dbReference type="Proteomes" id="UP001403385">
    <property type="component" value="Unassembled WGS sequence"/>
</dbReference>
<sequence>MRTFRFFSLGVLAAVILLALGGYMLPGTYHVKQSILVEAKQASVFNILNSFEYWEDWALDLHDLPNANTSISGTEEGPGAIFTWNYDASNGRMEIVESKPDSLIRLNVQMQDNSLFSEVRFTLLPTESGVLVTWEESGDLGMNPLTRWYAMLAQFDKRLSENYQAALQKLKMLCEK</sequence>
<reference evidence="1 2" key="1">
    <citation type="submission" date="2024-04" db="EMBL/GenBank/DDBJ databases">
        <title>Novel genus in family Flammeovirgaceae.</title>
        <authorList>
            <person name="Nguyen T.H."/>
            <person name="Vuong T.Q."/>
            <person name="Le H."/>
            <person name="Kim S.-G."/>
        </authorList>
    </citation>
    <scope>NUCLEOTIDE SEQUENCE [LARGE SCALE GENOMIC DNA]</scope>
    <source>
        <strain evidence="1 2">JCM 23209</strain>
    </source>
</reference>
<dbReference type="EMBL" id="JBDKWZ010000007">
    <property type="protein sequence ID" value="MEN7548999.1"/>
    <property type="molecule type" value="Genomic_DNA"/>
</dbReference>
<evidence type="ECO:0000313" key="2">
    <source>
        <dbReference type="Proteomes" id="UP001403385"/>
    </source>
</evidence>
<dbReference type="Gene3D" id="3.30.530.20">
    <property type="match status" value="1"/>
</dbReference>
<proteinExistence type="predicted"/>
<dbReference type="Pfam" id="PF10604">
    <property type="entry name" value="Polyketide_cyc2"/>
    <property type="match status" value="1"/>
</dbReference>
<protein>
    <submittedName>
        <fullName evidence="1">SRPBCC family protein</fullName>
    </submittedName>
</protein>
<dbReference type="RefSeq" id="WP_346821772.1">
    <property type="nucleotide sequence ID" value="NZ_JBDKWZ010000007.1"/>
</dbReference>